<reference evidence="2" key="1">
    <citation type="journal article" date="2021" name="ISME J.">
        <title>Evolutionary origin and ecological implication of a unique nif island in free-living Bradyrhizobium lineages.</title>
        <authorList>
            <person name="Tao J."/>
        </authorList>
    </citation>
    <scope>NUCLEOTIDE SEQUENCE [LARGE SCALE GENOMIC DNA]</scope>
    <source>
        <strain evidence="2">SZCCT0434</strain>
    </source>
</reference>
<comment type="caution">
    <text evidence="1">The sequence shown here is derived from an EMBL/GenBank/DDBJ whole genome shotgun (WGS) entry which is preliminary data.</text>
</comment>
<protein>
    <submittedName>
        <fullName evidence="1">Transporter</fullName>
    </submittedName>
</protein>
<dbReference type="InterPro" id="IPR025737">
    <property type="entry name" value="FApF"/>
</dbReference>
<dbReference type="Pfam" id="PF13557">
    <property type="entry name" value="Phenol_MetA_deg"/>
    <property type="match status" value="1"/>
</dbReference>
<dbReference type="Proteomes" id="UP001315278">
    <property type="component" value="Unassembled WGS sequence"/>
</dbReference>
<gene>
    <name evidence="1" type="ORF">JQ615_25515</name>
</gene>
<evidence type="ECO:0000313" key="2">
    <source>
        <dbReference type="Proteomes" id="UP001315278"/>
    </source>
</evidence>
<keyword evidence="2" id="KW-1185">Reference proteome</keyword>
<name>A0ABS5FPL4_9BRAD</name>
<accession>A0ABS5FPL4</accession>
<sequence length="287" mass="30765">MQAWCLRRVSAAGWSTGQLGSYRSGVVTLICHRAWLIAAFAVATMAAAHAEGCPQPSDAIATDRPDVTNSSIVVPVGSLQNENGVNLTGRDGGRSVDGTNSRWRLGIAPCLEVLVDLPNYFGSVKSPGASGFSDVAPAIKWQVSPLPGKIDLSITAGVALPTGAVGIAGRGAQPYIQLPWSWELHDGWGVSGMFTEFFRPAELTGQHMTETTFVLERKLTERISLFTEYVGDYPDGAVPTQLINSGGMYQLTPTQQLDFHVAFGLNRNSPSYIVGVGYSFRVDGLFR</sequence>
<dbReference type="EMBL" id="JAFCJH010000030">
    <property type="protein sequence ID" value="MBR0798750.1"/>
    <property type="molecule type" value="Genomic_DNA"/>
</dbReference>
<proteinExistence type="predicted"/>
<organism evidence="1 2">
    <name type="scientific">Bradyrhizobium jicamae</name>
    <dbReference type="NCBI Taxonomy" id="280332"/>
    <lineage>
        <taxon>Bacteria</taxon>
        <taxon>Pseudomonadati</taxon>
        <taxon>Pseudomonadota</taxon>
        <taxon>Alphaproteobacteria</taxon>
        <taxon>Hyphomicrobiales</taxon>
        <taxon>Nitrobacteraceae</taxon>
        <taxon>Bradyrhizobium</taxon>
    </lineage>
</organism>
<evidence type="ECO:0000313" key="1">
    <source>
        <dbReference type="EMBL" id="MBR0798750.1"/>
    </source>
</evidence>